<reference evidence="1 2" key="1">
    <citation type="journal article" date="2021" name="Microorganisms">
        <title>Genome Evolution of Filamentous Cyanobacterium Nostoc Species: From Facultative Symbiosis to Free Living.</title>
        <authorList>
            <person name="Huo D."/>
            <person name="Li H."/>
            <person name="Cai F."/>
            <person name="Guo X."/>
            <person name="Qiao Z."/>
            <person name="Wang W."/>
            <person name="Yu G."/>
            <person name="Li R."/>
        </authorList>
    </citation>
    <scope>NUCLEOTIDE SEQUENCE [LARGE SCALE GENOMIC DNA]</scope>
    <source>
        <strain evidence="1 2">CHAB 5714</strain>
    </source>
</reference>
<proteinExistence type="predicted"/>
<protein>
    <submittedName>
        <fullName evidence="1">Uncharacterized protein</fullName>
    </submittedName>
</protein>
<sequence length="53" mass="5557">MFLSSLALVCLCGSLRQALRLGAVAHGGNPHALKRLPLGEDRAASPLCVYVIP</sequence>
<name>A0ABS8I333_9NOSO</name>
<accession>A0ABS8I333</accession>
<evidence type="ECO:0000313" key="1">
    <source>
        <dbReference type="EMBL" id="MCC5598598.1"/>
    </source>
</evidence>
<gene>
    <name evidence="1" type="ORF">LC586_05030</name>
</gene>
<dbReference type="RefSeq" id="WP_229483426.1">
    <property type="nucleotide sequence ID" value="NZ_JAIVFQ010000004.1"/>
</dbReference>
<evidence type="ECO:0000313" key="2">
    <source>
        <dbReference type="Proteomes" id="UP001199525"/>
    </source>
</evidence>
<keyword evidence="2" id="KW-1185">Reference proteome</keyword>
<dbReference type="Proteomes" id="UP001199525">
    <property type="component" value="Unassembled WGS sequence"/>
</dbReference>
<comment type="caution">
    <text evidence="1">The sequence shown here is derived from an EMBL/GenBank/DDBJ whole genome shotgun (WGS) entry which is preliminary data.</text>
</comment>
<dbReference type="EMBL" id="JAIVFQ010000004">
    <property type="protein sequence ID" value="MCC5598598.1"/>
    <property type="molecule type" value="Genomic_DNA"/>
</dbReference>
<organism evidence="1 2">
    <name type="scientific">Nostoc favosum CHAB5714</name>
    <dbReference type="NCBI Taxonomy" id="2780399"/>
    <lineage>
        <taxon>Bacteria</taxon>
        <taxon>Bacillati</taxon>
        <taxon>Cyanobacteriota</taxon>
        <taxon>Cyanophyceae</taxon>
        <taxon>Nostocales</taxon>
        <taxon>Nostocaceae</taxon>
        <taxon>Nostoc</taxon>
        <taxon>Nostoc favosum</taxon>
    </lineage>
</organism>